<dbReference type="RefSeq" id="WP_125248784.1">
    <property type="nucleotide sequence ID" value="NZ_RSEB01000004.1"/>
</dbReference>
<keyword evidence="3" id="KW-1185">Reference proteome</keyword>
<feature type="transmembrane region" description="Helical" evidence="1">
    <location>
        <begin position="108"/>
        <end position="126"/>
    </location>
</feature>
<dbReference type="Proteomes" id="UP000277256">
    <property type="component" value="Unassembled WGS sequence"/>
</dbReference>
<keyword evidence="1" id="KW-0472">Membrane</keyword>
<feature type="transmembrane region" description="Helical" evidence="1">
    <location>
        <begin position="42"/>
        <end position="63"/>
    </location>
</feature>
<accession>A0A426UVV2</accession>
<feature type="transmembrane region" description="Helical" evidence="1">
    <location>
        <begin position="12"/>
        <end position="36"/>
    </location>
</feature>
<dbReference type="OrthoDB" id="5191487at2"/>
<evidence type="ECO:0000313" key="3">
    <source>
        <dbReference type="Proteomes" id="UP000277256"/>
    </source>
</evidence>
<evidence type="ECO:0000313" key="2">
    <source>
        <dbReference type="EMBL" id="RRR98476.1"/>
    </source>
</evidence>
<evidence type="ECO:0000256" key="1">
    <source>
        <dbReference type="SAM" id="Phobius"/>
    </source>
</evidence>
<dbReference type="AlphaFoldDB" id="A0A426UVV2"/>
<feature type="transmembrane region" description="Helical" evidence="1">
    <location>
        <begin position="171"/>
        <end position="191"/>
    </location>
</feature>
<feature type="transmembrane region" description="Helical" evidence="1">
    <location>
        <begin position="75"/>
        <end position="96"/>
    </location>
</feature>
<protein>
    <submittedName>
        <fullName evidence="2">Uncharacterized protein</fullName>
    </submittedName>
</protein>
<name>A0A426UVV2_9ACTN</name>
<reference evidence="2 3" key="1">
    <citation type="submission" date="2018-12" db="EMBL/GenBank/DDBJ databases">
        <title>Glycomyces sp. YIM 121974 draft genome.</title>
        <authorList>
            <person name="Li Q."/>
        </authorList>
    </citation>
    <scope>NUCLEOTIDE SEQUENCE [LARGE SCALE GENOMIC DNA]</scope>
    <source>
        <strain evidence="2 3">YIM 121974</strain>
    </source>
</reference>
<keyword evidence="1" id="KW-1133">Transmembrane helix</keyword>
<dbReference type="EMBL" id="RSEB01000004">
    <property type="protein sequence ID" value="RRR98476.1"/>
    <property type="molecule type" value="Genomic_DNA"/>
</dbReference>
<feature type="transmembrane region" description="Helical" evidence="1">
    <location>
        <begin position="133"/>
        <end position="151"/>
    </location>
</feature>
<sequence>MDTTSQTTATRGNVPAIAWGLAPVAWVLLLMGWLALDGDLSGPAQTALGIAILALPAPWLLWASWRMPRPRVATYLAEGGALAAMLLSLLVTAVYFLLGSDPAETAPVGFTAAFLAAAAVLVAASWPLPGRRIAYGAAALACLAFAVTVQVPALRTGAYQSSALTLADEVLVNVLLGAIVVGALGQIAWWLRSRHPAA</sequence>
<proteinExistence type="predicted"/>
<comment type="caution">
    <text evidence="2">The sequence shown here is derived from an EMBL/GenBank/DDBJ whole genome shotgun (WGS) entry which is preliminary data.</text>
</comment>
<organism evidence="2 3">
    <name type="scientific">Glycomyces terrestris</name>
    <dbReference type="NCBI Taxonomy" id="2493553"/>
    <lineage>
        <taxon>Bacteria</taxon>
        <taxon>Bacillati</taxon>
        <taxon>Actinomycetota</taxon>
        <taxon>Actinomycetes</taxon>
        <taxon>Glycomycetales</taxon>
        <taxon>Glycomycetaceae</taxon>
        <taxon>Glycomyces</taxon>
    </lineage>
</organism>
<gene>
    <name evidence="2" type="ORF">EIW28_16465</name>
</gene>
<keyword evidence="1" id="KW-0812">Transmembrane</keyword>